<comment type="cofactor">
    <cofactor evidence="1">
        <name>pyridoxal 5'-phosphate</name>
        <dbReference type="ChEBI" id="CHEBI:597326"/>
    </cofactor>
</comment>
<gene>
    <name evidence="10" type="ORF">M0811_09826</name>
</gene>
<dbReference type="CDD" id="cd00610">
    <property type="entry name" value="OAT_like"/>
    <property type="match status" value="1"/>
</dbReference>
<dbReference type="PIRSF" id="PIRSF000521">
    <property type="entry name" value="Transaminase_4ab_Lys_Orn"/>
    <property type="match status" value="1"/>
</dbReference>
<keyword evidence="5" id="KW-0808">Transferase</keyword>
<protein>
    <recommendedName>
        <fullName evidence="8">L-lysine-epsilon aminotransferase</fullName>
        <ecNumber evidence="3">2.6.1.36</ecNumber>
    </recommendedName>
    <alternativeName>
        <fullName evidence="7">Lysine 6-aminotransferase</fullName>
    </alternativeName>
</protein>
<evidence type="ECO:0000313" key="10">
    <source>
        <dbReference type="EMBL" id="KAJ5071927.1"/>
    </source>
</evidence>
<dbReference type="GO" id="GO:0030170">
    <property type="term" value="F:pyridoxal phosphate binding"/>
    <property type="evidence" value="ECO:0007669"/>
    <property type="project" value="InterPro"/>
</dbReference>
<evidence type="ECO:0000256" key="1">
    <source>
        <dbReference type="ARBA" id="ARBA00001933"/>
    </source>
</evidence>
<evidence type="ECO:0000256" key="6">
    <source>
        <dbReference type="ARBA" id="ARBA00022898"/>
    </source>
</evidence>
<dbReference type="Gene3D" id="3.90.1150.10">
    <property type="entry name" value="Aspartate Aminotransferase, domain 1"/>
    <property type="match status" value="1"/>
</dbReference>
<dbReference type="InterPro" id="IPR015422">
    <property type="entry name" value="PyrdxlP-dep_Trfase_small"/>
</dbReference>
<evidence type="ECO:0000313" key="11">
    <source>
        <dbReference type="Proteomes" id="UP001149090"/>
    </source>
</evidence>
<reference evidence="10" key="1">
    <citation type="submission" date="2022-10" db="EMBL/GenBank/DDBJ databases">
        <title>Novel sulphate-reducing endosymbionts in the free-living metamonad Anaeramoeba.</title>
        <authorList>
            <person name="Jerlstrom-Hultqvist J."/>
            <person name="Cepicka I."/>
            <person name="Gallot-Lavallee L."/>
            <person name="Salas-Leiva D."/>
            <person name="Curtis B.A."/>
            <person name="Zahonova K."/>
            <person name="Pipaliya S."/>
            <person name="Dacks J."/>
            <person name="Roger A.J."/>
        </authorList>
    </citation>
    <scope>NUCLEOTIDE SEQUENCE</scope>
    <source>
        <strain evidence="10">BMAN</strain>
    </source>
</reference>
<dbReference type="NCBIfam" id="TIGR03251">
    <property type="entry name" value="LAT_fam"/>
    <property type="match status" value="1"/>
</dbReference>
<dbReference type="InterPro" id="IPR017657">
    <property type="entry name" value="L-lysine_6-transaminase"/>
</dbReference>
<dbReference type="SUPFAM" id="SSF53383">
    <property type="entry name" value="PLP-dependent transferases"/>
    <property type="match status" value="1"/>
</dbReference>
<dbReference type="GO" id="GO:0017000">
    <property type="term" value="P:antibiotic biosynthetic process"/>
    <property type="evidence" value="ECO:0007669"/>
    <property type="project" value="InterPro"/>
</dbReference>
<proteinExistence type="inferred from homology"/>
<dbReference type="Proteomes" id="UP001149090">
    <property type="component" value="Unassembled WGS sequence"/>
</dbReference>
<evidence type="ECO:0000256" key="9">
    <source>
        <dbReference type="RuleBase" id="RU003560"/>
    </source>
</evidence>
<dbReference type="InterPro" id="IPR015421">
    <property type="entry name" value="PyrdxlP-dep_Trfase_major"/>
</dbReference>
<dbReference type="InterPro" id="IPR005814">
    <property type="entry name" value="Aminotrans_3"/>
</dbReference>
<name>A0A9Q0LFH1_ANAIG</name>
<sequence>MAKRLTKEEVEQINPQTVHEVIGKFMLLQGFDYVFDFERSDGCYFFDSKTEKKFLDFFSFFASWAIGYNHPKMKEKQVLEDLARVAQVKVANCSFYTIEMAKFVATFARVCMPKEFVKVFYIDGGTLAVENAMKTAFDWKTKKNIEKGKNIEASKVIHFKKAFHGRSGYNCSTTNTTPWKTKYFPQFNWPRISTPVVKFPLEDAIKESSDEIAALVIEPIQGAGGDNHFRPEFMQELRKITLENEILMISDEVQTGIGLTGKMWGYQNYGIVPDIVAFGKKTQVCGIMATQKCLEVEDHVFLHFERIDSTWAGNIVDMVRATRILEIIEEDKLVENADKVGKYLLQKLLELQKKYPTLLSNTRGKGLFCAFDLPNSALRDKFSELCKSKSLILLGSGPTSIRFRPPLILEKKHVDEGAEIIENVLKELCN</sequence>
<evidence type="ECO:0000256" key="7">
    <source>
        <dbReference type="ARBA" id="ARBA00030921"/>
    </source>
</evidence>
<dbReference type="EC" id="2.6.1.36" evidence="3"/>
<comment type="caution">
    <text evidence="10">The sequence shown here is derived from an EMBL/GenBank/DDBJ whole genome shotgun (WGS) entry which is preliminary data.</text>
</comment>
<evidence type="ECO:0000256" key="3">
    <source>
        <dbReference type="ARBA" id="ARBA00013071"/>
    </source>
</evidence>
<evidence type="ECO:0000256" key="5">
    <source>
        <dbReference type="ARBA" id="ARBA00022679"/>
    </source>
</evidence>
<dbReference type="GO" id="GO:0045484">
    <property type="term" value="F:L-lysine 6-transaminase activity"/>
    <property type="evidence" value="ECO:0007669"/>
    <property type="project" value="UniProtKB-EC"/>
</dbReference>
<organism evidence="10 11">
    <name type="scientific">Anaeramoeba ignava</name>
    <name type="common">Anaerobic marine amoeba</name>
    <dbReference type="NCBI Taxonomy" id="1746090"/>
    <lineage>
        <taxon>Eukaryota</taxon>
        <taxon>Metamonada</taxon>
        <taxon>Anaeramoebidae</taxon>
        <taxon>Anaeramoeba</taxon>
    </lineage>
</organism>
<keyword evidence="11" id="KW-1185">Reference proteome</keyword>
<dbReference type="InterPro" id="IPR015424">
    <property type="entry name" value="PyrdxlP-dep_Trfase"/>
</dbReference>
<evidence type="ECO:0000256" key="2">
    <source>
        <dbReference type="ARBA" id="ARBA00008954"/>
    </source>
</evidence>
<dbReference type="Pfam" id="PF00202">
    <property type="entry name" value="Aminotran_3"/>
    <property type="match status" value="1"/>
</dbReference>
<keyword evidence="4" id="KW-0032">Aminotransferase</keyword>
<dbReference type="EMBL" id="JAPDFW010000084">
    <property type="protein sequence ID" value="KAJ5071927.1"/>
    <property type="molecule type" value="Genomic_DNA"/>
</dbReference>
<dbReference type="AlphaFoldDB" id="A0A9Q0LFH1"/>
<dbReference type="PANTHER" id="PTHR43206">
    <property type="entry name" value="AMINOTRANSFERASE"/>
    <property type="match status" value="1"/>
</dbReference>
<dbReference type="GO" id="GO:0009450">
    <property type="term" value="P:gamma-aminobutyric acid catabolic process"/>
    <property type="evidence" value="ECO:0007669"/>
    <property type="project" value="TreeGrafter"/>
</dbReference>
<keyword evidence="6 9" id="KW-0663">Pyridoxal phosphate</keyword>
<dbReference type="Gene3D" id="3.40.640.10">
    <property type="entry name" value="Type I PLP-dependent aspartate aminotransferase-like (Major domain)"/>
    <property type="match status" value="1"/>
</dbReference>
<evidence type="ECO:0000256" key="8">
    <source>
        <dbReference type="ARBA" id="ARBA00050040"/>
    </source>
</evidence>
<accession>A0A9Q0LFH1</accession>
<evidence type="ECO:0000256" key="4">
    <source>
        <dbReference type="ARBA" id="ARBA00022576"/>
    </source>
</evidence>
<dbReference type="PANTHER" id="PTHR43206:SF2">
    <property type="entry name" value="4-AMINOBUTYRATE AMINOTRANSFERASE GABT"/>
    <property type="match status" value="1"/>
</dbReference>
<dbReference type="OMA" id="FVPVSYP"/>
<comment type="similarity">
    <text evidence="2 9">Belongs to the class-III pyridoxal-phosphate-dependent aminotransferase family.</text>
</comment>
<dbReference type="OrthoDB" id="5419315at2759"/>